<dbReference type="InterPro" id="IPR020845">
    <property type="entry name" value="AMP-binding_CS"/>
</dbReference>
<evidence type="ECO:0000256" key="1">
    <source>
        <dbReference type="ARBA" id="ARBA00022598"/>
    </source>
</evidence>
<dbReference type="GO" id="GO:0004467">
    <property type="term" value="F:long-chain fatty acid-CoA ligase activity"/>
    <property type="evidence" value="ECO:0007669"/>
    <property type="project" value="TreeGrafter"/>
</dbReference>
<dbReference type="Gene3D" id="3.40.50.12780">
    <property type="entry name" value="N-terminal domain of ligase-like"/>
    <property type="match status" value="1"/>
</dbReference>
<comment type="caution">
    <text evidence="5">The sequence shown here is derived from an EMBL/GenBank/DDBJ whole genome shotgun (WGS) entry which is preliminary data.</text>
</comment>
<reference evidence="5 6" key="1">
    <citation type="submission" date="2019-06" db="EMBL/GenBank/DDBJ databases">
        <title>New taxonomy in bacterial strain CC-CFT640, isolated from vineyard.</title>
        <authorList>
            <person name="Lin S.-Y."/>
            <person name="Tsai C.-F."/>
            <person name="Young C.-C."/>
        </authorList>
    </citation>
    <scope>NUCLEOTIDE SEQUENCE [LARGE SCALE GENOMIC DNA]</scope>
    <source>
        <strain evidence="5 6">CC-CFT640</strain>
    </source>
</reference>
<sequence length="616" mass="69135">MDGEVSAGSLERIEVEGCDTIPKLFWHQVKARDSRVAFREKDLGIWRATSWRDYGQRARWTGIGLAKLGLEPGEVVSILAETIPEWLYADMGTMGAGGVANGIYPTDAAKQVEYIINDSRSRFLFVENEEQLDKWLEVRARCPLVRKAFIFDMEGLSTFSDPDVMPFDELLALGREHDAARPGLWEERIAGSRPETLALLVYTSGTTGPPKGAMLSHRNVIFQLRNADAFFPVRDNEEQLAFLPLCHVAERTFTAFLPLRTGAIANFAESPDTVPENLREVSPTTFFAVPRIWERFYSGITIRMREATWIGRKAYAWAVGVGLKVAEAELDGRQPSSGQKLMFRLADFLVLDNIKRSMGMHRVAFAVTGAAPIAPDLIKWYRALGIDLREGYGQTENCGLATGMPAQIKPGTVGTTAPNTEVRISPEGEILLRGPHVFMGYLNQPEKTAETLRDGWLHTGDVGFLDNEGYLKITDRMKDIIITAGGKNITPSEIENQLKFSPYISDAVVVGDRRKFLTCLVMIDYDNVAKYAQDNNVPFTDFTSLCRTRSVQDLIWAEIERVNANFARVETIKKFRLIEQQLTAEDDEVTPTMKLKRKFVNEKYKTMIDGMYAEAA</sequence>
<protein>
    <submittedName>
        <fullName evidence="5">Long-chain fatty acid--CoA ligase</fullName>
    </submittedName>
</protein>
<gene>
    <name evidence="5" type="ORF">FHP25_21570</name>
</gene>
<dbReference type="Pfam" id="PF00501">
    <property type="entry name" value="AMP-binding"/>
    <property type="match status" value="1"/>
</dbReference>
<dbReference type="Pfam" id="PF23562">
    <property type="entry name" value="AMP-binding_C_3"/>
    <property type="match status" value="1"/>
</dbReference>
<dbReference type="InterPro" id="IPR042099">
    <property type="entry name" value="ANL_N_sf"/>
</dbReference>
<dbReference type="OrthoDB" id="9803968at2"/>
<keyword evidence="1 5" id="KW-0436">Ligase</keyword>
<evidence type="ECO:0000313" key="5">
    <source>
        <dbReference type="EMBL" id="TXL73277.1"/>
    </source>
</evidence>
<organism evidence="5 6">
    <name type="scientific">Vineibacter terrae</name>
    <dbReference type="NCBI Taxonomy" id="2586908"/>
    <lineage>
        <taxon>Bacteria</taxon>
        <taxon>Pseudomonadati</taxon>
        <taxon>Pseudomonadota</taxon>
        <taxon>Alphaproteobacteria</taxon>
        <taxon>Hyphomicrobiales</taxon>
        <taxon>Vineibacter</taxon>
    </lineage>
</organism>
<dbReference type="InterPro" id="IPR000873">
    <property type="entry name" value="AMP-dep_synth/lig_dom"/>
</dbReference>
<accession>A0A5C8PIS7</accession>
<proteinExistence type="predicted"/>
<evidence type="ECO:0000313" key="6">
    <source>
        <dbReference type="Proteomes" id="UP000321638"/>
    </source>
</evidence>
<dbReference type="PANTHER" id="PTHR43272:SF32">
    <property type="entry name" value="AMP-DEPENDENT SYNTHETASE_LIGASE DOMAIN-CONTAINING PROTEIN"/>
    <property type="match status" value="1"/>
</dbReference>
<dbReference type="PANTHER" id="PTHR43272">
    <property type="entry name" value="LONG-CHAIN-FATTY-ACID--COA LIGASE"/>
    <property type="match status" value="1"/>
</dbReference>
<evidence type="ECO:0000256" key="3">
    <source>
        <dbReference type="ARBA" id="ARBA00023098"/>
    </source>
</evidence>
<name>A0A5C8PIS7_9HYPH</name>
<dbReference type="AlphaFoldDB" id="A0A5C8PIS7"/>
<dbReference type="PROSITE" id="PS00455">
    <property type="entry name" value="AMP_BINDING"/>
    <property type="match status" value="1"/>
</dbReference>
<feature type="domain" description="AMP-dependent synthetase/ligase" evidence="4">
    <location>
        <begin position="25"/>
        <end position="442"/>
    </location>
</feature>
<dbReference type="GO" id="GO:0016020">
    <property type="term" value="C:membrane"/>
    <property type="evidence" value="ECO:0007669"/>
    <property type="project" value="TreeGrafter"/>
</dbReference>
<dbReference type="SUPFAM" id="SSF56801">
    <property type="entry name" value="Acetyl-CoA synthetase-like"/>
    <property type="match status" value="1"/>
</dbReference>
<dbReference type="EMBL" id="VDUZ01000026">
    <property type="protein sequence ID" value="TXL73277.1"/>
    <property type="molecule type" value="Genomic_DNA"/>
</dbReference>
<keyword evidence="3" id="KW-0443">Lipid metabolism</keyword>
<keyword evidence="2" id="KW-0276">Fatty acid metabolism</keyword>
<dbReference type="Proteomes" id="UP000321638">
    <property type="component" value="Unassembled WGS sequence"/>
</dbReference>
<keyword evidence="6" id="KW-1185">Reference proteome</keyword>
<evidence type="ECO:0000259" key="4">
    <source>
        <dbReference type="Pfam" id="PF00501"/>
    </source>
</evidence>
<evidence type="ECO:0000256" key="2">
    <source>
        <dbReference type="ARBA" id="ARBA00022832"/>
    </source>
</evidence>
<dbReference type="RefSeq" id="WP_147849047.1">
    <property type="nucleotide sequence ID" value="NZ_VDUZ01000026.1"/>
</dbReference>